<feature type="transmembrane region" description="Helical" evidence="1">
    <location>
        <begin position="6"/>
        <end position="27"/>
    </location>
</feature>
<reference evidence="2 3" key="1">
    <citation type="submission" date="2020-12" db="EMBL/GenBank/DDBJ databases">
        <title>strain FJAT-54423T represents a novel species of the genus Brevibacillus.</title>
        <authorList>
            <person name="Tang R."/>
        </authorList>
    </citation>
    <scope>NUCLEOTIDE SEQUENCE [LARGE SCALE GENOMIC DNA]</scope>
    <source>
        <strain evidence="2 3">FJAT-54423</strain>
    </source>
</reference>
<name>A0A7T5EME8_9BACL</name>
<evidence type="ECO:0000256" key="1">
    <source>
        <dbReference type="SAM" id="Phobius"/>
    </source>
</evidence>
<keyword evidence="1" id="KW-1133">Transmembrane helix</keyword>
<dbReference type="KEGG" id="bcop:JD108_04695"/>
<protein>
    <submittedName>
        <fullName evidence="2">Uncharacterized protein</fullName>
    </submittedName>
</protein>
<proteinExistence type="predicted"/>
<dbReference type="AlphaFoldDB" id="A0A7T5EME8"/>
<evidence type="ECO:0000313" key="2">
    <source>
        <dbReference type="EMBL" id="QQE75233.1"/>
    </source>
</evidence>
<feature type="transmembrane region" description="Helical" evidence="1">
    <location>
        <begin position="78"/>
        <end position="97"/>
    </location>
</feature>
<organism evidence="2 3">
    <name type="scientific">Brevibacillus composti</name>
    <dbReference type="NCBI Taxonomy" id="2796470"/>
    <lineage>
        <taxon>Bacteria</taxon>
        <taxon>Bacillati</taxon>
        <taxon>Bacillota</taxon>
        <taxon>Bacilli</taxon>
        <taxon>Bacillales</taxon>
        <taxon>Paenibacillaceae</taxon>
        <taxon>Brevibacillus</taxon>
    </lineage>
</organism>
<dbReference type="Proteomes" id="UP000595847">
    <property type="component" value="Chromosome"/>
</dbReference>
<dbReference type="EMBL" id="CP066308">
    <property type="protein sequence ID" value="QQE75233.1"/>
    <property type="molecule type" value="Genomic_DNA"/>
</dbReference>
<keyword evidence="1" id="KW-0472">Membrane</keyword>
<feature type="transmembrane region" description="Helical" evidence="1">
    <location>
        <begin position="48"/>
        <end position="66"/>
    </location>
</feature>
<keyword evidence="1" id="KW-0812">Transmembrane</keyword>
<sequence>MVTYSQIGIALAAIAILALLVLAFRAVRKSEKLAGFWNDSDGLSITDLMAVSIVGSYILFLVPFAYKMVKGTLTFNDISLLGQAIIPVTTVLGGYFIDRTAKNFSRRGQTAKGEDYDARV</sequence>
<evidence type="ECO:0000313" key="3">
    <source>
        <dbReference type="Proteomes" id="UP000595847"/>
    </source>
</evidence>
<accession>A0A7T5EME8</accession>
<gene>
    <name evidence="2" type="ORF">JD108_04695</name>
</gene>
<dbReference type="RefSeq" id="WP_198828763.1">
    <property type="nucleotide sequence ID" value="NZ_CP066308.1"/>
</dbReference>